<dbReference type="PANTHER" id="PTHR30469">
    <property type="entry name" value="MULTIDRUG RESISTANCE PROTEIN MDTA"/>
    <property type="match status" value="1"/>
</dbReference>
<evidence type="ECO:0000313" key="5">
    <source>
        <dbReference type="Proteomes" id="UP000289437"/>
    </source>
</evidence>
<dbReference type="Gene3D" id="2.40.30.170">
    <property type="match status" value="1"/>
</dbReference>
<dbReference type="AlphaFoldDB" id="A0A4Q0T6A9"/>
<dbReference type="EMBL" id="RDSM01000001">
    <property type="protein sequence ID" value="RXH57166.1"/>
    <property type="molecule type" value="Genomic_DNA"/>
</dbReference>
<gene>
    <name evidence="4" type="ORF">GRAN_0476</name>
</gene>
<evidence type="ECO:0000259" key="3">
    <source>
        <dbReference type="Pfam" id="PF25917"/>
    </source>
</evidence>
<dbReference type="Gene3D" id="2.40.50.100">
    <property type="match status" value="1"/>
</dbReference>
<organism evidence="4 5">
    <name type="scientific">Granulicella sibirica</name>
    <dbReference type="NCBI Taxonomy" id="2479048"/>
    <lineage>
        <taxon>Bacteria</taxon>
        <taxon>Pseudomonadati</taxon>
        <taxon>Acidobacteriota</taxon>
        <taxon>Terriglobia</taxon>
        <taxon>Terriglobales</taxon>
        <taxon>Acidobacteriaceae</taxon>
        <taxon>Granulicella</taxon>
    </lineage>
</organism>
<feature type="coiled-coil region" evidence="2">
    <location>
        <begin position="140"/>
        <end position="169"/>
    </location>
</feature>
<name>A0A4Q0T6A9_9BACT</name>
<comment type="similarity">
    <text evidence="1">Belongs to the membrane fusion protein (MFP) (TC 8.A.1) family.</text>
</comment>
<dbReference type="PANTHER" id="PTHR30469:SF18">
    <property type="entry name" value="RESISTANCE-NODULATION-CELL DIVISION (RND) EFFLUX MEMBRANE FUSION PROTEIN-RELATED"/>
    <property type="match status" value="1"/>
</dbReference>
<evidence type="ECO:0000256" key="1">
    <source>
        <dbReference type="ARBA" id="ARBA00009477"/>
    </source>
</evidence>
<dbReference type="GO" id="GO:1990281">
    <property type="term" value="C:efflux pump complex"/>
    <property type="evidence" value="ECO:0007669"/>
    <property type="project" value="TreeGrafter"/>
</dbReference>
<dbReference type="Gene3D" id="2.40.420.20">
    <property type="match status" value="1"/>
</dbReference>
<dbReference type="RefSeq" id="WP_128911380.1">
    <property type="nucleotide sequence ID" value="NZ_RDSM01000001.1"/>
</dbReference>
<reference evidence="5" key="2">
    <citation type="submission" date="2019-02" db="EMBL/GenBank/DDBJ databases">
        <title>Granulicella sibirica sp. nov., a psychrotolerant acidobacterium isolated from an organic soil layer in forested tundra, West Siberia.</title>
        <authorList>
            <person name="Oshkin I.Y."/>
            <person name="Kulichevskaya I.S."/>
            <person name="Rijpstra W.I.C."/>
            <person name="Sinninghe Damste J.S."/>
            <person name="Rakitin A.L."/>
            <person name="Ravin N.V."/>
            <person name="Dedysh S.N."/>
        </authorList>
    </citation>
    <scope>NUCLEOTIDE SEQUENCE [LARGE SCALE GENOMIC DNA]</scope>
    <source>
        <strain evidence="5">AF10</strain>
    </source>
</reference>
<dbReference type="PROSITE" id="PS51257">
    <property type="entry name" value="PROKAR_LIPOPROTEIN"/>
    <property type="match status" value="1"/>
</dbReference>
<dbReference type="SUPFAM" id="SSF111369">
    <property type="entry name" value="HlyD-like secretion proteins"/>
    <property type="match status" value="1"/>
</dbReference>
<dbReference type="OrthoDB" id="9813967at2"/>
<evidence type="ECO:0000256" key="2">
    <source>
        <dbReference type="SAM" id="Coils"/>
    </source>
</evidence>
<keyword evidence="2" id="KW-0175">Coiled coil</keyword>
<dbReference type="Proteomes" id="UP000289437">
    <property type="component" value="Unassembled WGS sequence"/>
</dbReference>
<feature type="domain" description="Multidrug resistance protein MdtA-like barrel-sandwich hybrid" evidence="3">
    <location>
        <begin position="66"/>
        <end position="198"/>
    </location>
</feature>
<evidence type="ECO:0000313" key="4">
    <source>
        <dbReference type="EMBL" id="RXH57166.1"/>
    </source>
</evidence>
<dbReference type="Gene3D" id="1.10.287.470">
    <property type="entry name" value="Helix hairpin bin"/>
    <property type="match status" value="1"/>
</dbReference>
<comment type="caution">
    <text evidence="4">The sequence shown here is derived from an EMBL/GenBank/DDBJ whole genome shotgun (WGS) entry which is preliminary data.</text>
</comment>
<dbReference type="Pfam" id="PF25917">
    <property type="entry name" value="BSH_RND"/>
    <property type="match status" value="1"/>
</dbReference>
<proteinExistence type="inferred from homology"/>
<reference evidence="4 5" key="1">
    <citation type="submission" date="2018-11" db="EMBL/GenBank/DDBJ databases">
        <authorList>
            <person name="Mardanov A.V."/>
            <person name="Ravin N.V."/>
            <person name="Dedysh S.N."/>
        </authorList>
    </citation>
    <scope>NUCLEOTIDE SEQUENCE [LARGE SCALE GENOMIC DNA]</scope>
    <source>
        <strain evidence="4 5">AF10</strain>
    </source>
</reference>
<accession>A0A4Q0T6A9</accession>
<protein>
    <submittedName>
        <fullName evidence="4">Putative Co/Zn/Cd efflux system membrane fusion protein</fullName>
    </submittedName>
</protein>
<dbReference type="NCBIfam" id="TIGR01730">
    <property type="entry name" value="RND_mfp"/>
    <property type="match status" value="1"/>
</dbReference>
<dbReference type="GO" id="GO:0015562">
    <property type="term" value="F:efflux transmembrane transporter activity"/>
    <property type="evidence" value="ECO:0007669"/>
    <property type="project" value="TreeGrafter"/>
</dbReference>
<keyword evidence="5" id="KW-1185">Reference proteome</keyword>
<dbReference type="InterPro" id="IPR006143">
    <property type="entry name" value="RND_pump_MFP"/>
</dbReference>
<dbReference type="InterPro" id="IPR058625">
    <property type="entry name" value="MdtA-like_BSH"/>
</dbReference>
<sequence length="363" mass="38268">MRISQNSLLALATAAAALGLAGCHRKVEADPRTEPQLVRAAEVGLSSDAARVFTGVVTARVESNLGFRVPGKITKRLVDTGQVVHAGQLLMTIDPTDYAHAVTARMETVEAAKARAVQAIADEARYRGLVKTGAISASTYDQIKAAADAAEAELRAAEAQQKVAMDEGDYSKLIADSDGVVVETTAEPGQVVSAGQTVVKLAHAGPREAAVNLPETIRPKLGSTAFAAVYGQTDRVPARLRQLSDAADPLTRTYEARYVLGGKDANAPIGATVTIHLESESQALSTIPVASIIDLGKGTGVWVVNSSTNTVSFHPVQIRSMTEEEAIVSQGLRPEDKIVALGAHLLHEGDKVRVEEQQAEVSR</sequence>